<keyword evidence="2" id="KW-0547">Nucleotide-binding</keyword>
<accession>A0A0R3WGT4</accession>
<evidence type="ECO:0000256" key="3">
    <source>
        <dbReference type="ARBA" id="ARBA00023134"/>
    </source>
</evidence>
<dbReference type="Gene3D" id="3.40.50.300">
    <property type="entry name" value="P-loop containing nucleotide triphosphate hydrolases"/>
    <property type="match status" value="1"/>
</dbReference>
<dbReference type="GO" id="GO:0003924">
    <property type="term" value="F:GTPase activity"/>
    <property type="evidence" value="ECO:0007669"/>
    <property type="project" value="InterPro"/>
</dbReference>
<dbReference type="SUPFAM" id="SSF52540">
    <property type="entry name" value="P-loop containing nucleoside triphosphate hydrolases"/>
    <property type="match status" value="1"/>
</dbReference>
<reference evidence="5 6" key="2">
    <citation type="submission" date="2018-11" db="EMBL/GenBank/DDBJ databases">
        <authorList>
            <consortium name="Pathogen Informatics"/>
        </authorList>
    </citation>
    <scope>NUCLEOTIDE SEQUENCE [LARGE SCALE GENOMIC DNA]</scope>
</reference>
<dbReference type="InterPro" id="IPR005225">
    <property type="entry name" value="Small_GTP-bd"/>
</dbReference>
<dbReference type="NCBIfam" id="TIGR00231">
    <property type="entry name" value="small_GTP"/>
    <property type="match status" value="1"/>
</dbReference>
<dbReference type="STRING" id="60517.A0A0R3WGT4"/>
<organism evidence="7">
    <name type="scientific">Taenia asiatica</name>
    <name type="common">Asian tapeworm</name>
    <dbReference type="NCBI Taxonomy" id="60517"/>
    <lineage>
        <taxon>Eukaryota</taxon>
        <taxon>Metazoa</taxon>
        <taxon>Spiralia</taxon>
        <taxon>Lophotrochozoa</taxon>
        <taxon>Platyhelminthes</taxon>
        <taxon>Cestoda</taxon>
        <taxon>Eucestoda</taxon>
        <taxon>Cyclophyllidea</taxon>
        <taxon>Taeniidae</taxon>
        <taxon>Taenia</taxon>
    </lineage>
</organism>
<reference evidence="7" key="1">
    <citation type="submission" date="2017-02" db="UniProtKB">
        <authorList>
            <consortium name="WormBaseParasite"/>
        </authorList>
    </citation>
    <scope>IDENTIFICATION</scope>
</reference>
<evidence type="ECO:0000256" key="1">
    <source>
        <dbReference type="ARBA" id="ARBA00004370"/>
    </source>
</evidence>
<dbReference type="SMART" id="SM00174">
    <property type="entry name" value="RHO"/>
    <property type="match status" value="1"/>
</dbReference>
<comment type="subcellular location">
    <subcellularLocation>
        <location evidence="1">Membrane</location>
    </subcellularLocation>
</comment>
<keyword evidence="4" id="KW-0472">Membrane</keyword>
<dbReference type="InterPro" id="IPR003578">
    <property type="entry name" value="Small_GTPase_Rho"/>
</dbReference>
<dbReference type="OrthoDB" id="8830751at2759"/>
<name>A0A0R3WGT4_TAEAS</name>
<evidence type="ECO:0000256" key="2">
    <source>
        <dbReference type="ARBA" id="ARBA00022741"/>
    </source>
</evidence>
<protein>
    <submittedName>
        <fullName evidence="7">Rho family GTPase</fullName>
    </submittedName>
</protein>
<dbReference type="Proteomes" id="UP000282613">
    <property type="component" value="Unassembled WGS sequence"/>
</dbReference>
<sequence length="204" mass="22605">MSIPYIKCVLVGDDAVGKTCLLIKKACGEFHQSYIPRNYDDHYSMLVDVQKAKYELRLIETHDQEIDKILRKLIYPGTSVFMLCFAVDQRSSFDSVAEKWVPHIKEMCPVVPILLVGCQIDVRTSSSVSSTTYSEGEALARKIGAVAYMECSACDNTGVDAVFDRAAQIAAGTKTKKLCSVMGNETCPAVVPRDVRAQRHYEPA</sequence>
<dbReference type="CDD" id="cd00157">
    <property type="entry name" value="Rho"/>
    <property type="match status" value="1"/>
</dbReference>
<keyword evidence="3" id="KW-0342">GTP-binding</keyword>
<dbReference type="Pfam" id="PF00071">
    <property type="entry name" value="Ras"/>
    <property type="match status" value="1"/>
</dbReference>
<evidence type="ECO:0000313" key="7">
    <source>
        <dbReference type="WBParaSite" id="TASK_0001007701-mRNA-1"/>
    </source>
</evidence>
<keyword evidence="6" id="KW-1185">Reference proteome</keyword>
<dbReference type="GO" id="GO:0007264">
    <property type="term" value="P:small GTPase-mediated signal transduction"/>
    <property type="evidence" value="ECO:0007669"/>
    <property type="project" value="InterPro"/>
</dbReference>
<evidence type="ECO:0000313" key="6">
    <source>
        <dbReference type="Proteomes" id="UP000282613"/>
    </source>
</evidence>
<dbReference type="GO" id="GO:0005525">
    <property type="term" value="F:GTP binding"/>
    <property type="evidence" value="ECO:0007669"/>
    <property type="project" value="UniProtKB-KW"/>
</dbReference>
<dbReference type="InterPro" id="IPR027417">
    <property type="entry name" value="P-loop_NTPase"/>
</dbReference>
<proteinExistence type="predicted"/>
<evidence type="ECO:0000313" key="5">
    <source>
        <dbReference type="EMBL" id="VDK48302.1"/>
    </source>
</evidence>
<dbReference type="AlphaFoldDB" id="A0A0R3WGT4"/>
<gene>
    <name evidence="5" type="ORF">TASK_LOCUS10078</name>
</gene>
<dbReference type="GO" id="GO:0016020">
    <property type="term" value="C:membrane"/>
    <property type="evidence" value="ECO:0007669"/>
    <property type="project" value="UniProtKB-SubCell"/>
</dbReference>
<dbReference type="EMBL" id="UYRS01020201">
    <property type="protein sequence ID" value="VDK48302.1"/>
    <property type="molecule type" value="Genomic_DNA"/>
</dbReference>
<dbReference type="SMART" id="SM00173">
    <property type="entry name" value="RAS"/>
    <property type="match status" value="1"/>
</dbReference>
<dbReference type="PANTHER" id="PTHR24072">
    <property type="entry name" value="RHO FAMILY GTPASE"/>
    <property type="match status" value="1"/>
</dbReference>
<dbReference type="SMART" id="SM00175">
    <property type="entry name" value="RAB"/>
    <property type="match status" value="1"/>
</dbReference>
<dbReference type="FunFam" id="3.40.50.300:FF:002060">
    <property type="entry name" value="Rho family GTPase"/>
    <property type="match status" value="1"/>
</dbReference>
<dbReference type="PROSITE" id="PS51420">
    <property type="entry name" value="RHO"/>
    <property type="match status" value="1"/>
</dbReference>
<dbReference type="PROSITE" id="PS51421">
    <property type="entry name" value="RAS"/>
    <property type="match status" value="1"/>
</dbReference>
<dbReference type="InterPro" id="IPR001806">
    <property type="entry name" value="Small_GTPase"/>
</dbReference>
<evidence type="ECO:0000256" key="4">
    <source>
        <dbReference type="ARBA" id="ARBA00023136"/>
    </source>
</evidence>
<dbReference type="WBParaSite" id="TASK_0001007701-mRNA-1">
    <property type="protein sequence ID" value="TASK_0001007701-mRNA-1"/>
    <property type="gene ID" value="TASK_0001007701"/>
</dbReference>
<dbReference type="PROSITE" id="PS51419">
    <property type="entry name" value="RAB"/>
    <property type="match status" value="1"/>
</dbReference>
<dbReference type="PRINTS" id="PR00449">
    <property type="entry name" value="RASTRNSFRMNG"/>
</dbReference>